<organism evidence="1 2">
    <name type="scientific">Potamilus streckersoni</name>
    <dbReference type="NCBI Taxonomy" id="2493646"/>
    <lineage>
        <taxon>Eukaryota</taxon>
        <taxon>Metazoa</taxon>
        <taxon>Spiralia</taxon>
        <taxon>Lophotrochozoa</taxon>
        <taxon>Mollusca</taxon>
        <taxon>Bivalvia</taxon>
        <taxon>Autobranchia</taxon>
        <taxon>Heteroconchia</taxon>
        <taxon>Palaeoheterodonta</taxon>
        <taxon>Unionida</taxon>
        <taxon>Unionoidea</taxon>
        <taxon>Unionidae</taxon>
        <taxon>Ambleminae</taxon>
        <taxon>Lampsilini</taxon>
        <taxon>Potamilus</taxon>
    </lineage>
</organism>
<accession>A0AAE0W1S2</accession>
<feature type="non-terminal residue" evidence="1">
    <location>
        <position position="1"/>
    </location>
</feature>
<reference evidence="1" key="2">
    <citation type="journal article" date="2021" name="Genome Biol. Evol.">
        <title>Developing a high-quality reference genome for a parasitic bivalve with doubly uniparental inheritance (Bivalvia: Unionida).</title>
        <authorList>
            <person name="Smith C.H."/>
        </authorList>
    </citation>
    <scope>NUCLEOTIDE SEQUENCE</scope>
    <source>
        <strain evidence="1">CHS0354</strain>
        <tissue evidence="1">Mantle</tissue>
    </source>
</reference>
<evidence type="ECO:0000313" key="1">
    <source>
        <dbReference type="EMBL" id="KAK3598873.1"/>
    </source>
</evidence>
<dbReference type="SUPFAM" id="SSF103473">
    <property type="entry name" value="MFS general substrate transporter"/>
    <property type="match status" value="1"/>
</dbReference>
<dbReference type="EMBL" id="JAEAOA010000567">
    <property type="protein sequence ID" value="KAK3598873.1"/>
    <property type="molecule type" value="Genomic_DNA"/>
</dbReference>
<reference evidence="1" key="3">
    <citation type="submission" date="2023-05" db="EMBL/GenBank/DDBJ databases">
        <authorList>
            <person name="Smith C.H."/>
        </authorList>
    </citation>
    <scope>NUCLEOTIDE SEQUENCE</scope>
    <source>
        <strain evidence="1">CHS0354</strain>
        <tissue evidence="1">Mantle</tissue>
    </source>
</reference>
<dbReference type="Proteomes" id="UP001195483">
    <property type="component" value="Unassembled WGS sequence"/>
</dbReference>
<dbReference type="InterPro" id="IPR036259">
    <property type="entry name" value="MFS_trans_sf"/>
</dbReference>
<reference evidence="1" key="1">
    <citation type="journal article" date="2021" name="Genome Biol. Evol.">
        <title>A High-Quality Reference Genome for a Parasitic Bivalve with Doubly Uniparental Inheritance (Bivalvia: Unionida).</title>
        <authorList>
            <person name="Smith C.H."/>
        </authorList>
    </citation>
    <scope>NUCLEOTIDE SEQUENCE</scope>
    <source>
        <strain evidence="1">CHS0354</strain>
    </source>
</reference>
<keyword evidence="2" id="KW-1185">Reference proteome</keyword>
<dbReference type="AlphaFoldDB" id="A0AAE0W1S2"/>
<name>A0AAE0W1S2_9BIVA</name>
<protein>
    <submittedName>
        <fullName evidence="1">Uncharacterized protein</fullName>
    </submittedName>
</protein>
<dbReference type="Gene3D" id="1.20.1250.20">
    <property type="entry name" value="MFS general substrate transporter like domains"/>
    <property type="match status" value="1"/>
</dbReference>
<comment type="caution">
    <text evidence="1">The sequence shown here is derived from an EMBL/GenBank/DDBJ whole genome shotgun (WGS) entry which is preliminary data.</text>
</comment>
<proteinExistence type="predicted"/>
<gene>
    <name evidence="1" type="ORF">CHS0354_008622</name>
</gene>
<feature type="non-terminal residue" evidence="1">
    <location>
        <position position="98"/>
    </location>
</feature>
<evidence type="ECO:0000313" key="2">
    <source>
        <dbReference type="Proteomes" id="UP001195483"/>
    </source>
</evidence>
<sequence length="98" mass="10725">TKESLHTDLFTGFAVPPNYETRTGFKRPIDVFATRTPLRPVLTNVCALISKFGTKAMWVSVAALSMELYPTVVRDIGYGLQNAIARIGAMIAPQALLL</sequence>